<dbReference type="GO" id="GO:0016301">
    <property type="term" value="F:kinase activity"/>
    <property type="evidence" value="ECO:0007669"/>
    <property type="project" value="UniProtKB-KW"/>
</dbReference>
<organism evidence="1 2">
    <name type="scientific">Abiotrophia defectiva</name>
    <name type="common">Streptococcus defectivus</name>
    <dbReference type="NCBI Taxonomy" id="46125"/>
    <lineage>
        <taxon>Bacteria</taxon>
        <taxon>Bacillati</taxon>
        <taxon>Bacillota</taxon>
        <taxon>Bacilli</taxon>
        <taxon>Lactobacillales</taxon>
        <taxon>Aerococcaceae</taxon>
        <taxon>Abiotrophia</taxon>
    </lineage>
</organism>
<dbReference type="Proteomes" id="UP000757900">
    <property type="component" value="Unassembled WGS sequence"/>
</dbReference>
<dbReference type="SUPFAM" id="SSF48371">
    <property type="entry name" value="ARM repeat"/>
    <property type="match status" value="1"/>
</dbReference>
<keyword evidence="1" id="KW-0808">Transferase</keyword>
<protein>
    <submittedName>
        <fullName evidence="1">Phosphomethylpyrimidine kinase</fullName>
    </submittedName>
</protein>
<dbReference type="AlphaFoldDB" id="A0A929QTT7"/>
<accession>A0A929QTT7</accession>
<evidence type="ECO:0000313" key="2">
    <source>
        <dbReference type="Proteomes" id="UP000757900"/>
    </source>
</evidence>
<dbReference type="EMBL" id="JABZFV010000149">
    <property type="protein sequence ID" value="MBF0935180.1"/>
    <property type="molecule type" value="Genomic_DNA"/>
</dbReference>
<name>A0A929QTT7_ABIDE</name>
<feature type="non-terminal residue" evidence="1">
    <location>
        <position position="1"/>
    </location>
</feature>
<dbReference type="Gene3D" id="1.25.40.290">
    <property type="entry name" value="ARM repeat domains"/>
    <property type="match status" value="1"/>
</dbReference>
<comment type="caution">
    <text evidence="1">The sequence shown here is derived from an EMBL/GenBank/DDBJ whole genome shotgun (WGS) entry which is preliminary data.</text>
</comment>
<sequence>QANTRRAVTEGLRIWTSRPYFKDHPQEAIGRIAQLKRDPSDYVRKSVGNALRDISRKFPDLIQTELATWTLDGKDIQQVYKLASKFLTA</sequence>
<gene>
    <name evidence="1" type="ORF">HXK00_05995</name>
</gene>
<proteinExistence type="predicted"/>
<evidence type="ECO:0000313" key="1">
    <source>
        <dbReference type="EMBL" id="MBF0935180.1"/>
    </source>
</evidence>
<reference evidence="1" key="1">
    <citation type="submission" date="2020-04" db="EMBL/GenBank/DDBJ databases">
        <title>Deep metagenomics examines the oral microbiome during advanced dental caries in children, revealing novel taxa and co-occurrences with host molecules.</title>
        <authorList>
            <person name="Baker J.L."/>
            <person name="Morton J.T."/>
            <person name="Dinis M."/>
            <person name="Alvarez R."/>
            <person name="Tran N.C."/>
            <person name="Knight R."/>
            <person name="Edlund A."/>
        </authorList>
    </citation>
    <scope>NUCLEOTIDE SEQUENCE</scope>
    <source>
        <strain evidence="1">JCVI_23_bin.16</strain>
    </source>
</reference>
<dbReference type="InterPro" id="IPR016024">
    <property type="entry name" value="ARM-type_fold"/>
</dbReference>
<keyword evidence="1" id="KW-0418">Kinase</keyword>